<evidence type="ECO:0000256" key="6">
    <source>
        <dbReference type="SAM" id="Phobius"/>
    </source>
</evidence>
<dbReference type="Pfam" id="PF00535">
    <property type="entry name" value="Glycos_transf_2"/>
    <property type="match status" value="1"/>
</dbReference>
<dbReference type="NCBIfam" id="TIGR04283">
    <property type="entry name" value="glyco_like_mftF"/>
    <property type="match status" value="1"/>
</dbReference>
<sequence>MVFTRYPAAGRVKTRLIAAVGALGAAEVQRRMTEQTLATAASVPASTADVEVCYTGGSRRQMRRWLGGAMAMAGQGTGDLGERMRRAFDRGFDEGCRHVVIIGADCPSITADDLTEAIAALEECDMVLGPCGDGGYWLIALRRRAEVLAGIEWGGPSVLSATLGRAKEAGLAAGTLTEKQDIDEPGDLDCLPWVEAARRPYLSVIVPALNEQATIQQAVASARGEGVEVVVVDGGSDDATAELAAQAGARVLRTSPGRAVQMNSGAAAARGRVLLFLHADTLLPAGYGEAVFEAMLDPKVVGGALGFSTDEGGWAMRVVTALVAFRADKLHLPYGDQGVFVRRSVFESLGGYRDWPVGEDLDFAARLRLCGRVAVMPAAARTSGRRWRELGVWRTMLINQIVVAAYWLGASPGALRWLYTWPRRRRLARRCGGSL</sequence>
<dbReference type="PANTHER" id="PTHR43646:SF2">
    <property type="entry name" value="GLYCOSYLTRANSFERASE 2-LIKE DOMAIN-CONTAINING PROTEIN"/>
    <property type="match status" value="1"/>
</dbReference>
<keyword evidence="6" id="KW-0812">Transmembrane</keyword>
<comment type="subcellular location">
    <subcellularLocation>
        <location evidence="1">Cell membrane</location>
    </subcellularLocation>
</comment>
<keyword evidence="4" id="KW-0808">Transferase</keyword>
<dbReference type="EMBL" id="LAZR01000156">
    <property type="protein sequence ID" value="KKN85668.1"/>
    <property type="molecule type" value="Genomic_DNA"/>
</dbReference>
<proteinExistence type="predicted"/>
<evidence type="ECO:0000313" key="8">
    <source>
        <dbReference type="EMBL" id="KKN85668.1"/>
    </source>
</evidence>
<accession>A0A0F9X2H7</accession>
<evidence type="ECO:0000256" key="4">
    <source>
        <dbReference type="ARBA" id="ARBA00022679"/>
    </source>
</evidence>
<organism evidence="8">
    <name type="scientific">marine sediment metagenome</name>
    <dbReference type="NCBI Taxonomy" id="412755"/>
    <lineage>
        <taxon>unclassified sequences</taxon>
        <taxon>metagenomes</taxon>
        <taxon>ecological metagenomes</taxon>
    </lineage>
</organism>
<feature type="domain" description="Glycosyltransferase 2-like" evidence="7">
    <location>
        <begin position="203"/>
        <end position="327"/>
    </location>
</feature>
<feature type="transmembrane region" description="Helical" evidence="6">
    <location>
        <begin position="397"/>
        <end position="419"/>
    </location>
</feature>
<dbReference type="NCBIfam" id="TIGR04282">
    <property type="entry name" value="glyco_like_cofC"/>
    <property type="match status" value="1"/>
</dbReference>
<dbReference type="CDD" id="cd02522">
    <property type="entry name" value="GT_2_like_a"/>
    <property type="match status" value="1"/>
</dbReference>
<dbReference type="GO" id="GO:0005886">
    <property type="term" value="C:plasma membrane"/>
    <property type="evidence" value="ECO:0007669"/>
    <property type="project" value="UniProtKB-SubCell"/>
</dbReference>
<reference evidence="8" key="1">
    <citation type="journal article" date="2015" name="Nature">
        <title>Complex archaea that bridge the gap between prokaryotes and eukaryotes.</title>
        <authorList>
            <person name="Spang A."/>
            <person name="Saw J.H."/>
            <person name="Jorgensen S.L."/>
            <person name="Zaremba-Niedzwiedzka K."/>
            <person name="Martijn J."/>
            <person name="Lind A.E."/>
            <person name="van Eijk R."/>
            <person name="Schleper C."/>
            <person name="Guy L."/>
            <person name="Ettema T.J."/>
        </authorList>
    </citation>
    <scope>NUCLEOTIDE SEQUENCE</scope>
</reference>
<gene>
    <name evidence="8" type="ORF">LCGC14_0276510</name>
</gene>
<evidence type="ECO:0000256" key="2">
    <source>
        <dbReference type="ARBA" id="ARBA00022475"/>
    </source>
</evidence>
<dbReference type="GO" id="GO:0016757">
    <property type="term" value="F:glycosyltransferase activity"/>
    <property type="evidence" value="ECO:0007669"/>
    <property type="project" value="UniProtKB-KW"/>
</dbReference>
<dbReference type="Gene3D" id="3.90.550.10">
    <property type="entry name" value="Spore Coat Polysaccharide Biosynthesis Protein SpsA, Chain A"/>
    <property type="match status" value="2"/>
</dbReference>
<keyword evidence="6" id="KW-1133">Transmembrane helix</keyword>
<dbReference type="AlphaFoldDB" id="A0A0F9X2H7"/>
<dbReference type="SUPFAM" id="SSF53448">
    <property type="entry name" value="Nucleotide-diphospho-sugar transferases"/>
    <property type="match status" value="2"/>
</dbReference>
<keyword evidence="3" id="KW-0328">Glycosyltransferase</keyword>
<keyword evidence="2" id="KW-1003">Cell membrane</keyword>
<comment type="caution">
    <text evidence="8">The sequence shown here is derived from an EMBL/GenBank/DDBJ whole genome shotgun (WGS) entry which is preliminary data.</text>
</comment>
<evidence type="ECO:0000256" key="1">
    <source>
        <dbReference type="ARBA" id="ARBA00004236"/>
    </source>
</evidence>
<name>A0A0F9X2H7_9ZZZZ</name>
<dbReference type="PANTHER" id="PTHR43646">
    <property type="entry name" value="GLYCOSYLTRANSFERASE"/>
    <property type="match status" value="1"/>
</dbReference>
<dbReference type="InterPro" id="IPR026461">
    <property type="entry name" value="Trfase_2_rSAM/seldom_assoc"/>
</dbReference>
<dbReference type="InterPro" id="IPR018641">
    <property type="entry name" value="Trfase_1_rSAM/seldom-assoc"/>
</dbReference>
<dbReference type="InterPro" id="IPR029044">
    <property type="entry name" value="Nucleotide-diphossugar_trans"/>
</dbReference>
<dbReference type="Pfam" id="PF09837">
    <property type="entry name" value="DUF2064"/>
    <property type="match status" value="1"/>
</dbReference>
<protein>
    <recommendedName>
        <fullName evidence="7">Glycosyltransferase 2-like domain-containing protein</fullName>
    </recommendedName>
</protein>
<evidence type="ECO:0000256" key="5">
    <source>
        <dbReference type="ARBA" id="ARBA00023136"/>
    </source>
</evidence>
<dbReference type="InterPro" id="IPR001173">
    <property type="entry name" value="Glyco_trans_2-like"/>
</dbReference>
<keyword evidence="5 6" id="KW-0472">Membrane</keyword>
<evidence type="ECO:0000259" key="7">
    <source>
        <dbReference type="Pfam" id="PF00535"/>
    </source>
</evidence>
<evidence type="ECO:0000256" key="3">
    <source>
        <dbReference type="ARBA" id="ARBA00022676"/>
    </source>
</evidence>